<gene>
    <name evidence="4" type="ORF">SteCoe_17598</name>
</gene>
<dbReference type="InterPro" id="IPR051179">
    <property type="entry name" value="WD_repeat_multifunction"/>
</dbReference>
<protein>
    <submittedName>
        <fullName evidence="4">Uncharacterized protein</fullName>
    </submittedName>
</protein>
<keyword evidence="5" id="KW-1185">Reference proteome</keyword>
<dbReference type="InterPro" id="IPR001680">
    <property type="entry name" value="WD40_rpt"/>
</dbReference>
<dbReference type="OrthoDB" id="347441at2759"/>
<comment type="caution">
    <text evidence="4">The sequence shown here is derived from an EMBL/GenBank/DDBJ whole genome shotgun (WGS) entry which is preliminary data.</text>
</comment>
<feature type="repeat" description="WD" evidence="3">
    <location>
        <begin position="326"/>
        <end position="359"/>
    </location>
</feature>
<dbReference type="PRINTS" id="PR00320">
    <property type="entry name" value="GPROTEINBRPT"/>
</dbReference>
<dbReference type="AlphaFoldDB" id="A0A1R2BYX8"/>
<dbReference type="InterPro" id="IPR020472">
    <property type="entry name" value="WD40_PAC1"/>
</dbReference>
<feature type="repeat" description="WD" evidence="3">
    <location>
        <begin position="577"/>
        <end position="618"/>
    </location>
</feature>
<evidence type="ECO:0000256" key="1">
    <source>
        <dbReference type="ARBA" id="ARBA00022574"/>
    </source>
</evidence>
<dbReference type="CDD" id="cd00200">
    <property type="entry name" value="WD40"/>
    <property type="match status" value="2"/>
</dbReference>
<dbReference type="InterPro" id="IPR036322">
    <property type="entry name" value="WD40_repeat_dom_sf"/>
</dbReference>
<dbReference type="Pfam" id="PF00400">
    <property type="entry name" value="WD40"/>
    <property type="match status" value="8"/>
</dbReference>
<feature type="repeat" description="WD" evidence="3">
    <location>
        <begin position="619"/>
        <end position="660"/>
    </location>
</feature>
<dbReference type="PROSITE" id="PS50294">
    <property type="entry name" value="WD_REPEATS_REGION"/>
    <property type="match status" value="7"/>
</dbReference>
<sequence>MRYIASSFSNGELRLWTYYNKEVILSLHTFFHEIYKFTFTPDNDHIILGSNSTDIKVWNISEKKELPILKSLNTFTTHMCISENGKYFATCLNLYNRKGSIIVWNFLKDNLKTEFICYNTNITSLMMSSDNKYIFSSAHDGSLHIWSLKTKSLIKVLVNENYYKGKFTITKNNKTILLTAQRGVIIQPWSEDQIQEKYYLMQEGSIVNCLAITSDNNFLISAHEDNTLKVWNLIEKYQVCIFEGHKGAVYSLSISTDNTQVLSGSFDTTVRIWDIVKQIQIAILKYHICAVFCVSIYHNSPYAISGSEDKTLIIWDLVQHRKINKLEKHTAGICSLAISKSNKIAISGGFDYMVYLWDLINLECKYRLSINRVLISSLSISQDEIFVSLGSKSGYMHSIYLQNNIIKDTFKFTNSECPKLLCKEKLIVFASDNTFIKLLDVNQKIITHQFVGHTNKISSLAITNDNKYVISGSVDGEIIIWTVPNDQDPPIQSLQHSGHTKILTKTHDKNVVISYSEDKTIRMWNKQKKCLELVMKGHQDSINDVKITKNKKFLISGSSDYTVKIWNLPKGDLLSSLKGIGNKILSIGVDKINKIFVSGDEDGYVAVWDLVRMKKINEIKKHCKGVSRVGISKCNGFIFSGCCDDTVKVWDAANGKEYLNAAWKHKSLSLALSKNNKFLLAIDENPMAYVWKIKSL</sequence>
<dbReference type="InterPro" id="IPR015943">
    <property type="entry name" value="WD40/YVTN_repeat-like_dom_sf"/>
</dbReference>
<keyword evidence="2" id="KW-0677">Repeat</keyword>
<feature type="repeat" description="WD" evidence="3">
    <location>
        <begin position="450"/>
        <end position="483"/>
    </location>
</feature>
<accession>A0A1R2BYX8</accession>
<dbReference type="PANTHER" id="PTHR19857">
    <property type="entry name" value="MITOCHONDRIAL DIVISION PROTEIN 1-RELATED"/>
    <property type="match status" value="1"/>
</dbReference>
<dbReference type="InterPro" id="IPR011047">
    <property type="entry name" value="Quinoprotein_ADH-like_sf"/>
</dbReference>
<feature type="repeat" description="WD" evidence="3">
    <location>
        <begin position="200"/>
        <end position="233"/>
    </location>
</feature>
<dbReference type="SUPFAM" id="SSF50978">
    <property type="entry name" value="WD40 repeat-like"/>
    <property type="match status" value="2"/>
</dbReference>
<evidence type="ECO:0000313" key="4">
    <source>
        <dbReference type="EMBL" id="OMJ81835.1"/>
    </source>
</evidence>
<feature type="repeat" description="WD" evidence="3">
    <location>
        <begin position="242"/>
        <end position="275"/>
    </location>
</feature>
<feature type="repeat" description="WD" evidence="3">
    <location>
        <begin position="115"/>
        <end position="156"/>
    </location>
</feature>
<dbReference type="PROSITE" id="PS00678">
    <property type="entry name" value="WD_REPEATS_1"/>
    <property type="match status" value="6"/>
</dbReference>
<reference evidence="4 5" key="1">
    <citation type="submission" date="2016-11" db="EMBL/GenBank/DDBJ databases">
        <title>The macronuclear genome of Stentor coeruleus: a giant cell with tiny introns.</title>
        <authorList>
            <person name="Slabodnick M."/>
            <person name="Ruby J.G."/>
            <person name="Reiff S.B."/>
            <person name="Swart E.C."/>
            <person name="Gosai S."/>
            <person name="Prabakaran S."/>
            <person name="Witkowska E."/>
            <person name="Larue G.E."/>
            <person name="Fisher S."/>
            <person name="Freeman R.M."/>
            <person name="Gunawardena J."/>
            <person name="Chu W."/>
            <person name="Stover N.A."/>
            <person name="Gregory B.D."/>
            <person name="Nowacki M."/>
            <person name="Derisi J."/>
            <person name="Roy S.W."/>
            <person name="Marshall W.F."/>
            <person name="Sood P."/>
        </authorList>
    </citation>
    <scope>NUCLEOTIDE SEQUENCE [LARGE SCALE GENOMIC DNA]</scope>
    <source>
        <strain evidence="4">WM001</strain>
    </source>
</reference>
<proteinExistence type="predicted"/>
<name>A0A1R2BYX8_9CILI</name>
<dbReference type="SUPFAM" id="SSF50998">
    <property type="entry name" value="Quinoprotein alcohol dehydrogenase-like"/>
    <property type="match status" value="1"/>
</dbReference>
<dbReference type="Proteomes" id="UP000187209">
    <property type="component" value="Unassembled WGS sequence"/>
</dbReference>
<dbReference type="PROSITE" id="PS50082">
    <property type="entry name" value="WD_REPEATS_2"/>
    <property type="match status" value="10"/>
</dbReference>
<feature type="repeat" description="WD" evidence="3">
    <location>
        <begin position="535"/>
        <end position="576"/>
    </location>
</feature>
<dbReference type="Gene3D" id="2.130.10.10">
    <property type="entry name" value="YVTN repeat-like/Quinoprotein amine dehydrogenase"/>
    <property type="match status" value="4"/>
</dbReference>
<organism evidence="4 5">
    <name type="scientific">Stentor coeruleus</name>
    <dbReference type="NCBI Taxonomy" id="5963"/>
    <lineage>
        <taxon>Eukaryota</taxon>
        <taxon>Sar</taxon>
        <taxon>Alveolata</taxon>
        <taxon>Ciliophora</taxon>
        <taxon>Postciliodesmatophora</taxon>
        <taxon>Heterotrichea</taxon>
        <taxon>Heterotrichida</taxon>
        <taxon>Stentoridae</taxon>
        <taxon>Stentor</taxon>
    </lineage>
</organism>
<dbReference type="EMBL" id="MPUH01000364">
    <property type="protein sequence ID" value="OMJ81835.1"/>
    <property type="molecule type" value="Genomic_DNA"/>
</dbReference>
<feature type="repeat" description="WD" evidence="3">
    <location>
        <begin position="34"/>
        <end position="68"/>
    </location>
</feature>
<evidence type="ECO:0000256" key="2">
    <source>
        <dbReference type="ARBA" id="ARBA00022737"/>
    </source>
</evidence>
<keyword evidence="1 3" id="KW-0853">WD repeat</keyword>
<dbReference type="InterPro" id="IPR019775">
    <property type="entry name" value="WD40_repeat_CS"/>
</dbReference>
<evidence type="ECO:0000313" key="5">
    <source>
        <dbReference type="Proteomes" id="UP000187209"/>
    </source>
</evidence>
<dbReference type="SMART" id="SM00320">
    <property type="entry name" value="WD40"/>
    <property type="match status" value="13"/>
</dbReference>
<evidence type="ECO:0000256" key="3">
    <source>
        <dbReference type="PROSITE-ProRule" id="PRU00221"/>
    </source>
</evidence>
<feature type="repeat" description="WD" evidence="3">
    <location>
        <begin position="284"/>
        <end position="325"/>
    </location>
</feature>